<keyword evidence="2" id="KW-1185">Reference proteome</keyword>
<reference evidence="1 2" key="1">
    <citation type="journal article" date="2011" name="Front. Microbiol.">
        <title>Genomic signatures of strain selection and enhancement in Bacillus atrophaeus var. globigii, a historical biowarfare simulant.</title>
        <authorList>
            <person name="Gibbons H.S."/>
            <person name="Broomall S.M."/>
            <person name="McNew L.A."/>
            <person name="Daligault H."/>
            <person name="Chapman C."/>
            <person name="Bruce D."/>
            <person name="Karavis M."/>
            <person name="Krepps M."/>
            <person name="McGregor P.A."/>
            <person name="Hong C."/>
            <person name="Park K.H."/>
            <person name="Akmal A."/>
            <person name="Feldman A."/>
            <person name="Lin J.S."/>
            <person name="Chang W.E."/>
            <person name="Higgs B.W."/>
            <person name="Demirev P."/>
            <person name="Lindquist J."/>
            <person name="Liem A."/>
            <person name="Fochler E."/>
            <person name="Read T.D."/>
            <person name="Tapia R."/>
            <person name="Johnson S."/>
            <person name="Bishop-Lilly K.A."/>
            <person name="Detter C."/>
            <person name="Han C."/>
            <person name="Sozhamannan S."/>
            <person name="Rosenzweig C.N."/>
            <person name="Skowronski E.W."/>
        </authorList>
    </citation>
    <scope>NUCLEOTIDE SEQUENCE [LARGE SCALE GENOMIC DNA]</scope>
    <source>
        <strain evidence="1 2">1942</strain>
    </source>
</reference>
<proteinExistence type="predicted"/>
<accession>A0ABM5M2J7</accession>
<evidence type="ECO:0000313" key="2">
    <source>
        <dbReference type="Proteomes" id="UP000006867"/>
    </source>
</evidence>
<dbReference type="EMBL" id="CP002207">
    <property type="protein sequence ID" value="ADP34415.1"/>
    <property type="molecule type" value="Genomic_DNA"/>
</dbReference>
<protein>
    <submittedName>
        <fullName evidence="1">Methyl-tetrahydrofolate methyltransferase</fullName>
    </submittedName>
</protein>
<name>A0ABM5M2J7_BACA1</name>
<keyword evidence="1" id="KW-0489">Methyltransferase</keyword>
<gene>
    <name evidence="1" type="ordered locus">BATR1942_17490</name>
</gene>
<dbReference type="GO" id="GO:0008168">
    <property type="term" value="F:methyltransferase activity"/>
    <property type="evidence" value="ECO:0007669"/>
    <property type="project" value="UniProtKB-KW"/>
</dbReference>
<dbReference type="Proteomes" id="UP000006867">
    <property type="component" value="Chromosome"/>
</dbReference>
<keyword evidence="1" id="KW-0808">Transferase</keyword>
<organism evidence="1 2">
    <name type="scientific">Bacillus atrophaeus (strain 1942)</name>
    <dbReference type="NCBI Taxonomy" id="720555"/>
    <lineage>
        <taxon>Bacteria</taxon>
        <taxon>Bacillati</taxon>
        <taxon>Bacillota</taxon>
        <taxon>Bacilli</taxon>
        <taxon>Bacillales</taxon>
        <taxon>Bacillaceae</taxon>
        <taxon>Bacillus</taxon>
    </lineage>
</organism>
<dbReference type="GO" id="GO:0032259">
    <property type="term" value="P:methylation"/>
    <property type="evidence" value="ECO:0007669"/>
    <property type="project" value="UniProtKB-KW"/>
</dbReference>
<evidence type="ECO:0000313" key="1">
    <source>
        <dbReference type="EMBL" id="ADP34415.1"/>
    </source>
</evidence>
<sequence>MRLCFSEEGNLLTEDEQWAKLRHVVDIANDVWK</sequence>